<gene>
    <name evidence="1" type="primary">P0689B12.24</name>
</gene>
<proteinExistence type="predicted"/>
<reference evidence="2" key="2">
    <citation type="journal article" date="2008" name="Nucleic Acids Res.">
        <title>The rice annotation project database (RAP-DB): 2008 update.</title>
        <authorList>
            <consortium name="The rice annotation project (RAP)"/>
        </authorList>
    </citation>
    <scope>GENOME REANNOTATION</scope>
    <source>
        <strain evidence="2">cv. Nipponbare</strain>
    </source>
</reference>
<evidence type="ECO:0000313" key="2">
    <source>
        <dbReference type="Proteomes" id="UP000000763"/>
    </source>
</evidence>
<evidence type="ECO:0000313" key="1">
    <source>
        <dbReference type="EMBL" id="BAD36036.1"/>
    </source>
</evidence>
<dbReference type="EMBL" id="AP005056">
    <property type="protein sequence ID" value="BAD36036.1"/>
    <property type="molecule type" value="Genomic_DNA"/>
</dbReference>
<reference evidence="2" key="1">
    <citation type="journal article" date="2005" name="Nature">
        <title>The map-based sequence of the rice genome.</title>
        <authorList>
            <consortium name="International rice genome sequencing project (IRGSP)"/>
            <person name="Matsumoto T."/>
            <person name="Wu J."/>
            <person name="Kanamori H."/>
            <person name="Katayose Y."/>
            <person name="Fujisawa M."/>
            <person name="Namiki N."/>
            <person name="Mizuno H."/>
            <person name="Yamamoto K."/>
            <person name="Antonio B.A."/>
            <person name="Baba T."/>
            <person name="Sakata K."/>
            <person name="Nagamura Y."/>
            <person name="Aoki H."/>
            <person name="Arikawa K."/>
            <person name="Arita K."/>
            <person name="Bito T."/>
            <person name="Chiden Y."/>
            <person name="Fujitsuka N."/>
            <person name="Fukunaka R."/>
            <person name="Hamada M."/>
            <person name="Harada C."/>
            <person name="Hayashi A."/>
            <person name="Hijishita S."/>
            <person name="Honda M."/>
            <person name="Hosokawa S."/>
            <person name="Ichikawa Y."/>
            <person name="Idonuma A."/>
            <person name="Iijima M."/>
            <person name="Ikeda M."/>
            <person name="Ikeno M."/>
            <person name="Ito K."/>
            <person name="Ito S."/>
            <person name="Ito T."/>
            <person name="Ito Y."/>
            <person name="Ito Y."/>
            <person name="Iwabuchi A."/>
            <person name="Kamiya K."/>
            <person name="Karasawa W."/>
            <person name="Kurita K."/>
            <person name="Katagiri S."/>
            <person name="Kikuta A."/>
            <person name="Kobayashi H."/>
            <person name="Kobayashi N."/>
            <person name="Machita K."/>
            <person name="Maehara T."/>
            <person name="Masukawa M."/>
            <person name="Mizubayashi T."/>
            <person name="Mukai Y."/>
            <person name="Nagasaki H."/>
            <person name="Nagata Y."/>
            <person name="Naito S."/>
            <person name="Nakashima M."/>
            <person name="Nakama Y."/>
            <person name="Nakamichi Y."/>
            <person name="Nakamura M."/>
            <person name="Meguro A."/>
            <person name="Negishi M."/>
            <person name="Ohta I."/>
            <person name="Ohta T."/>
            <person name="Okamoto M."/>
            <person name="Ono N."/>
            <person name="Saji S."/>
            <person name="Sakaguchi M."/>
            <person name="Sakai K."/>
            <person name="Shibata M."/>
            <person name="Shimokawa T."/>
            <person name="Song J."/>
            <person name="Takazaki Y."/>
            <person name="Terasawa K."/>
            <person name="Tsugane M."/>
            <person name="Tsuji K."/>
            <person name="Ueda S."/>
            <person name="Waki K."/>
            <person name="Yamagata H."/>
            <person name="Yamamoto M."/>
            <person name="Yamamoto S."/>
            <person name="Yamane H."/>
            <person name="Yoshiki S."/>
            <person name="Yoshihara R."/>
            <person name="Yukawa K."/>
            <person name="Zhong H."/>
            <person name="Yano M."/>
            <person name="Yuan Q."/>
            <person name="Ouyang S."/>
            <person name="Liu J."/>
            <person name="Jones K.M."/>
            <person name="Gansberger K."/>
            <person name="Moffat K."/>
            <person name="Hill J."/>
            <person name="Bera J."/>
            <person name="Fadrosh D."/>
            <person name="Jin S."/>
            <person name="Johri S."/>
            <person name="Kim M."/>
            <person name="Overton L."/>
            <person name="Reardon M."/>
            <person name="Tsitrin T."/>
            <person name="Vuong H."/>
            <person name="Weaver B."/>
            <person name="Ciecko A."/>
            <person name="Tallon L."/>
            <person name="Jackson J."/>
            <person name="Pai G."/>
            <person name="Aken S.V."/>
            <person name="Utterback T."/>
            <person name="Reidmuller S."/>
            <person name="Feldblyum T."/>
            <person name="Hsiao J."/>
            <person name="Zismann V."/>
            <person name="Iobst S."/>
            <person name="de Vazeille A.R."/>
            <person name="Buell C.R."/>
            <person name="Ying K."/>
            <person name="Li Y."/>
            <person name="Lu T."/>
            <person name="Huang Y."/>
            <person name="Zhao Q."/>
            <person name="Feng Q."/>
            <person name="Zhang L."/>
            <person name="Zhu J."/>
            <person name="Weng Q."/>
            <person name="Mu J."/>
            <person name="Lu Y."/>
            <person name="Fan D."/>
            <person name="Liu Y."/>
            <person name="Guan J."/>
            <person name="Zhang Y."/>
            <person name="Yu S."/>
            <person name="Liu X."/>
            <person name="Zhang Y."/>
            <person name="Hong G."/>
            <person name="Han B."/>
            <person name="Choisne N."/>
            <person name="Demange N."/>
            <person name="Orjeda G."/>
            <person name="Samain S."/>
            <person name="Cattolico L."/>
            <person name="Pelletier E."/>
            <person name="Couloux A."/>
            <person name="Segurens B."/>
            <person name="Wincker P."/>
            <person name="D'Hont A."/>
            <person name="Scarpelli C."/>
            <person name="Weissenbach J."/>
            <person name="Salanoubat M."/>
            <person name="Quetier F."/>
            <person name="Yu Y."/>
            <person name="Kim H.R."/>
            <person name="Rambo T."/>
            <person name="Currie J."/>
            <person name="Collura K."/>
            <person name="Luo M."/>
            <person name="Yang T."/>
            <person name="Ammiraju J.S.S."/>
            <person name="Engler F."/>
            <person name="Soderlund C."/>
            <person name="Wing R.A."/>
            <person name="Palmer L.E."/>
            <person name="de la Bastide M."/>
            <person name="Spiegel L."/>
            <person name="Nascimento L."/>
            <person name="Zutavern T."/>
            <person name="O'Shaughnessy A."/>
            <person name="Dike S."/>
            <person name="Dedhia N."/>
            <person name="Preston R."/>
            <person name="Balija V."/>
            <person name="McCombie W.R."/>
            <person name="Chow T."/>
            <person name="Chen H."/>
            <person name="Chung M."/>
            <person name="Chen C."/>
            <person name="Shaw J."/>
            <person name="Wu H."/>
            <person name="Hsiao K."/>
            <person name="Chao Y."/>
            <person name="Chu M."/>
            <person name="Cheng C."/>
            <person name="Hour A."/>
            <person name="Lee P."/>
            <person name="Lin S."/>
            <person name="Lin Y."/>
            <person name="Liou J."/>
            <person name="Liu S."/>
            <person name="Hsing Y."/>
            <person name="Raghuvanshi S."/>
            <person name="Mohanty A."/>
            <person name="Bharti A.K."/>
            <person name="Gaur A."/>
            <person name="Gupta V."/>
            <person name="Kumar D."/>
            <person name="Ravi V."/>
            <person name="Vij S."/>
            <person name="Kapur A."/>
            <person name="Khurana P."/>
            <person name="Khurana P."/>
            <person name="Khurana J.P."/>
            <person name="Tyagi A.K."/>
            <person name="Gaikwad K."/>
            <person name="Singh A."/>
            <person name="Dalal V."/>
            <person name="Srivastava S."/>
            <person name="Dixit A."/>
            <person name="Pal A.K."/>
            <person name="Ghazi I.A."/>
            <person name="Yadav M."/>
            <person name="Pandit A."/>
            <person name="Bhargava A."/>
            <person name="Sureshbabu K."/>
            <person name="Batra K."/>
            <person name="Sharma T.R."/>
            <person name="Mohapatra T."/>
            <person name="Singh N.K."/>
            <person name="Messing J."/>
            <person name="Nelson A.B."/>
            <person name="Fuks G."/>
            <person name="Kavchok S."/>
            <person name="Keizer G."/>
            <person name="Linton E."/>
            <person name="Llaca V."/>
            <person name="Song R."/>
            <person name="Tanyolac B."/>
            <person name="Young S."/>
            <person name="Ho-Il K."/>
            <person name="Hahn J.H."/>
            <person name="Sangsakoo G."/>
            <person name="Vanavichit A."/>
            <person name="de Mattos Luiz.A.T."/>
            <person name="Zimmer P.D."/>
            <person name="Malone G."/>
            <person name="Dellagostin O."/>
            <person name="de Oliveira A.C."/>
            <person name="Bevan M."/>
            <person name="Bancroft I."/>
            <person name="Minx P."/>
            <person name="Cordum H."/>
            <person name="Wilson R."/>
            <person name="Cheng Z."/>
            <person name="Jin W."/>
            <person name="Jiang J."/>
            <person name="Leong S.A."/>
            <person name="Iwama H."/>
            <person name="Gojobori T."/>
            <person name="Itoh T."/>
            <person name="Niimura Y."/>
            <person name="Fujii Y."/>
            <person name="Habara T."/>
            <person name="Sakai H."/>
            <person name="Sato Y."/>
            <person name="Wilson G."/>
            <person name="Kumar K."/>
            <person name="McCouch S."/>
            <person name="Juretic N."/>
            <person name="Hoen D."/>
            <person name="Wright S."/>
            <person name="Bruskiewich R."/>
            <person name="Bureau T."/>
            <person name="Miyao A."/>
            <person name="Hirochika H."/>
            <person name="Nishikawa T."/>
            <person name="Kadowaki K."/>
            <person name="Sugiura M."/>
            <person name="Burr B."/>
            <person name="Sasaki T."/>
        </authorList>
    </citation>
    <scope>NUCLEOTIDE SEQUENCE [LARGE SCALE GENOMIC DNA]</scope>
    <source>
        <strain evidence="2">cv. Nipponbare</strain>
    </source>
</reference>
<dbReference type="AlphaFoldDB" id="Q69SJ6"/>
<name>Q69SJ6_ORYSJ</name>
<dbReference type="Proteomes" id="UP000000763">
    <property type="component" value="Chromosome 2"/>
</dbReference>
<accession>Q69SJ6</accession>
<sequence>MREVAHSSIQTYRNLHALEAGMEGGGGGGGEEVEEELASIDIDPRMQRQLDLELVGEG</sequence>
<organism evidence="1 2">
    <name type="scientific">Oryza sativa subsp. japonica</name>
    <name type="common">Rice</name>
    <dbReference type="NCBI Taxonomy" id="39947"/>
    <lineage>
        <taxon>Eukaryota</taxon>
        <taxon>Viridiplantae</taxon>
        <taxon>Streptophyta</taxon>
        <taxon>Embryophyta</taxon>
        <taxon>Tracheophyta</taxon>
        <taxon>Spermatophyta</taxon>
        <taxon>Magnoliopsida</taxon>
        <taxon>Liliopsida</taxon>
        <taxon>Poales</taxon>
        <taxon>Poaceae</taxon>
        <taxon>BOP clade</taxon>
        <taxon>Oryzoideae</taxon>
        <taxon>Oryzeae</taxon>
        <taxon>Oryzinae</taxon>
        <taxon>Oryza</taxon>
        <taxon>Oryza sativa</taxon>
    </lineage>
</organism>
<protein>
    <submittedName>
        <fullName evidence="1">Uncharacterized protein</fullName>
    </submittedName>
</protein>